<dbReference type="PANTHER" id="PTHR13026">
    <property type="entry name" value="NNP-1 PROTEIN NOVEL NUCLEAR PROTEIN 1 NOP52"/>
    <property type="match status" value="1"/>
</dbReference>
<evidence type="ECO:0000256" key="1">
    <source>
        <dbReference type="ARBA" id="ARBA00004123"/>
    </source>
</evidence>
<evidence type="ECO:0000256" key="2">
    <source>
        <dbReference type="ARBA" id="ARBA00006374"/>
    </source>
</evidence>
<dbReference type="Proteomes" id="UP001217918">
    <property type="component" value="Unassembled WGS sequence"/>
</dbReference>
<comment type="subcellular location">
    <subcellularLocation>
        <location evidence="1">Nucleus</location>
    </subcellularLocation>
</comment>
<evidence type="ECO:0000313" key="7">
    <source>
        <dbReference type="Proteomes" id="UP001217918"/>
    </source>
</evidence>
<reference evidence="6" key="1">
    <citation type="journal article" date="2023" name="Mol. Plant Microbe Interact.">
        <title>Elucidating the Obligate Nature and Biological Capacity of an Invasive Fungal Corn Pathogen.</title>
        <authorList>
            <person name="MacCready J.S."/>
            <person name="Roggenkamp E.M."/>
            <person name="Gdanetz K."/>
            <person name="Chilvers M.I."/>
        </authorList>
    </citation>
    <scope>NUCLEOTIDE SEQUENCE</scope>
    <source>
        <strain evidence="6">PM02</strain>
    </source>
</reference>
<evidence type="ECO:0000256" key="3">
    <source>
        <dbReference type="ARBA" id="ARBA00022552"/>
    </source>
</evidence>
<dbReference type="AlphaFoldDB" id="A0AAD9I7F1"/>
<evidence type="ECO:0000256" key="4">
    <source>
        <dbReference type="ARBA" id="ARBA00023242"/>
    </source>
</evidence>
<evidence type="ECO:0000256" key="5">
    <source>
        <dbReference type="SAM" id="MobiDB-lite"/>
    </source>
</evidence>
<comment type="similarity">
    <text evidence="2">Belongs to the RRP1 family.</text>
</comment>
<dbReference type="GO" id="GO:0030688">
    <property type="term" value="C:preribosome, small subunit precursor"/>
    <property type="evidence" value="ECO:0007669"/>
    <property type="project" value="InterPro"/>
</dbReference>
<sequence length="270" mass="29221">MAAEEHHMPFIRNLASSNRKLRTASLDSLRAFLAARQAGAALPALAVLQLWKGLFYAVWMCDGAVPQQALCDALAGPVLGALAPRAVAPWLRGFWATMAREWAAVDARRLDKFMLLVRRLLGASFAWMRRAEGAAPGRWDVERTAAVLALLADWPLAREETQRPTDPDFGALAPPNAPVGLKLHVLDIWVDEAEKAGLLDPADEQAQSILRQIIDMVDELEKATTSPAVRKRCKESLADDRLPGAGGAAAGAAGEMADAAEYSSWDGFED</sequence>
<keyword evidence="3" id="KW-0698">rRNA processing</keyword>
<protein>
    <submittedName>
        <fullName evidence="6">Uncharacterized protein</fullName>
    </submittedName>
</protein>
<comment type="caution">
    <text evidence="6">The sequence shown here is derived from an EMBL/GenBank/DDBJ whole genome shotgun (WGS) entry which is preliminary data.</text>
</comment>
<dbReference type="PANTHER" id="PTHR13026:SF0">
    <property type="entry name" value="RIBOSOMAL RNA PROCESSING 1B"/>
    <property type="match status" value="1"/>
</dbReference>
<dbReference type="GO" id="GO:0005634">
    <property type="term" value="C:nucleus"/>
    <property type="evidence" value="ECO:0007669"/>
    <property type="project" value="UniProtKB-SubCell"/>
</dbReference>
<feature type="region of interest" description="Disordered" evidence="5">
    <location>
        <begin position="233"/>
        <end position="256"/>
    </location>
</feature>
<dbReference type="InterPro" id="IPR010301">
    <property type="entry name" value="RRP1"/>
</dbReference>
<name>A0AAD9I7F1_9PEZI</name>
<proteinExistence type="inferred from homology"/>
<keyword evidence="7" id="KW-1185">Reference proteome</keyword>
<organism evidence="6 7">
    <name type="scientific">Phyllachora maydis</name>
    <dbReference type="NCBI Taxonomy" id="1825666"/>
    <lineage>
        <taxon>Eukaryota</taxon>
        <taxon>Fungi</taxon>
        <taxon>Dikarya</taxon>
        <taxon>Ascomycota</taxon>
        <taxon>Pezizomycotina</taxon>
        <taxon>Sordariomycetes</taxon>
        <taxon>Sordariomycetidae</taxon>
        <taxon>Phyllachorales</taxon>
        <taxon>Phyllachoraceae</taxon>
        <taxon>Phyllachora</taxon>
    </lineage>
</organism>
<keyword evidence="4" id="KW-0539">Nucleus</keyword>
<dbReference type="Pfam" id="PF05997">
    <property type="entry name" value="Nop52"/>
    <property type="match status" value="1"/>
</dbReference>
<gene>
    <name evidence="6" type="ORF">P8C59_006730</name>
</gene>
<evidence type="ECO:0000313" key="6">
    <source>
        <dbReference type="EMBL" id="KAK2072373.1"/>
    </source>
</evidence>
<accession>A0AAD9I7F1</accession>
<dbReference type="EMBL" id="JAQQPM010000006">
    <property type="protein sequence ID" value="KAK2072373.1"/>
    <property type="molecule type" value="Genomic_DNA"/>
</dbReference>
<dbReference type="GO" id="GO:0006364">
    <property type="term" value="P:rRNA processing"/>
    <property type="evidence" value="ECO:0007669"/>
    <property type="project" value="UniProtKB-KW"/>
</dbReference>